<name>A0AA38H6W2_9TREE</name>
<dbReference type="GO" id="GO:0000973">
    <property type="term" value="P:post-transcriptional tethering of RNA polymerase II gene DNA at nuclear periphery"/>
    <property type="evidence" value="ECO:0007669"/>
    <property type="project" value="TreeGrafter"/>
</dbReference>
<gene>
    <name evidence="1" type="ORF">MKK02DRAFT_32747</name>
</gene>
<comment type="caution">
    <text evidence="1">The sequence shown here is derived from an EMBL/GenBank/DDBJ whole genome shotgun (WGS) entry which is preliminary data.</text>
</comment>
<dbReference type="GO" id="GO:0003723">
    <property type="term" value="F:RNA binding"/>
    <property type="evidence" value="ECO:0007669"/>
    <property type="project" value="InterPro"/>
</dbReference>
<accession>A0AA38H6W2</accession>
<dbReference type="AlphaFoldDB" id="A0AA38H6W2"/>
<dbReference type="GO" id="GO:0070390">
    <property type="term" value="C:transcription export complex 2"/>
    <property type="evidence" value="ECO:0007669"/>
    <property type="project" value="TreeGrafter"/>
</dbReference>
<evidence type="ECO:0000313" key="1">
    <source>
        <dbReference type="EMBL" id="KAI9635288.1"/>
    </source>
</evidence>
<dbReference type="GeneID" id="77727768"/>
<reference evidence="1" key="1">
    <citation type="journal article" date="2022" name="G3 (Bethesda)">
        <title>High quality genome of the basidiomycete yeast Dioszegia hungarica PDD-24b-2 isolated from cloud water.</title>
        <authorList>
            <person name="Jarrige D."/>
            <person name="Haridas S."/>
            <person name="Bleykasten-Grosshans C."/>
            <person name="Joly M."/>
            <person name="Nadalig T."/>
            <person name="Sancelme M."/>
            <person name="Vuilleumier S."/>
            <person name="Grigoriev I.V."/>
            <person name="Amato P."/>
            <person name="Bringel F."/>
        </authorList>
    </citation>
    <scope>NUCLEOTIDE SEQUENCE</scope>
    <source>
        <strain evidence="1">PDD-24b-2</strain>
    </source>
</reference>
<dbReference type="Proteomes" id="UP001164286">
    <property type="component" value="Unassembled WGS sequence"/>
</dbReference>
<dbReference type="EMBL" id="JAKWFO010000005">
    <property type="protein sequence ID" value="KAI9635288.1"/>
    <property type="molecule type" value="Genomic_DNA"/>
</dbReference>
<dbReference type="InterPro" id="IPR045114">
    <property type="entry name" value="Csn12-like"/>
</dbReference>
<keyword evidence="2" id="KW-1185">Reference proteome</keyword>
<dbReference type="SMART" id="SM00753">
    <property type="entry name" value="PAM"/>
    <property type="match status" value="1"/>
</dbReference>
<dbReference type="GO" id="GO:0003690">
    <property type="term" value="F:double-stranded DNA binding"/>
    <property type="evidence" value="ECO:0007669"/>
    <property type="project" value="InterPro"/>
</dbReference>
<organism evidence="1 2">
    <name type="scientific">Dioszegia hungarica</name>
    <dbReference type="NCBI Taxonomy" id="4972"/>
    <lineage>
        <taxon>Eukaryota</taxon>
        <taxon>Fungi</taxon>
        <taxon>Dikarya</taxon>
        <taxon>Basidiomycota</taxon>
        <taxon>Agaricomycotina</taxon>
        <taxon>Tremellomycetes</taxon>
        <taxon>Tremellales</taxon>
        <taxon>Bulleribasidiaceae</taxon>
        <taxon>Dioszegia</taxon>
    </lineage>
</organism>
<dbReference type="PANTHER" id="PTHR12732">
    <property type="entry name" value="UNCHARACTERIZED PROTEASOME COMPONENT REGION PCI-CONTAINING"/>
    <property type="match status" value="1"/>
</dbReference>
<dbReference type="PANTHER" id="PTHR12732:SF8">
    <property type="entry name" value="NUCLEAR MRNA EXPORT PROTEIN THP1"/>
    <property type="match status" value="1"/>
</dbReference>
<proteinExistence type="predicted"/>
<dbReference type="RefSeq" id="XP_052945065.1">
    <property type="nucleotide sequence ID" value="XM_053088563.1"/>
</dbReference>
<sequence length="440" mass="49939">MAQPGGALLQQFMQHLSTVFVSGQSAILVASIPLGPDHPYWTPIQQSVTKVPPSALAPEAIFHLTSAIPASARDTYAAFVAAVLDNLNPLHQATPIGEDAIRTKAYGDFTRLLAVYTELNRLYGMSANGPYLHPFLNKLVLEMAKRILPVSRRAAALATSPSRDHDSSRSIKDTTRQAIERSFQVASSPVASSEWESEIGRGDFVGDVVWSLANILWRIYAERKLHTQAVELRRSVQSLTPPEDRRLAMRGQHVRQADVCESWYWRGRLEVILLDMRGAKASLDRAWELCPESGWKQRRSILMRLIPINLLLGHLPRPDILTTYNLPEYVDLIRAFRTGDIAAWRRELEKRREWLRSRSVWLVLFERGEILVWRNLFREALRLYYTLDPGTTRSRCPTWIFVSAASRAFEGSSEVEDGTIVLEDVICVRAHLDRFSSLRD</sequence>
<protein>
    <submittedName>
        <fullName evidence="1">Uncharacterized protein</fullName>
    </submittedName>
</protein>
<dbReference type="GO" id="GO:0016973">
    <property type="term" value="P:poly(A)+ mRNA export from nucleus"/>
    <property type="evidence" value="ECO:0007669"/>
    <property type="project" value="TreeGrafter"/>
</dbReference>
<evidence type="ECO:0000313" key="2">
    <source>
        <dbReference type="Proteomes" id="UP001164286"/>
    </source>
</evidence>
<dbReference type="GO" id="GO:0006368">
    <property type="term" value="P:transcription elongation by RNA polymerase II"/>
    <property type="evidence" value="ECO:0007669"/>
    <property type="project" value="TreeGrafter"/>
</dbReference>